<proteinExistence type="predicted"/>
<dbReference type="PANTHER" id="PTHR36482:SF6">
    <property type="entry name" value="JASMONATE-INDUCED PROTEIN HOMOLOG"/>
    <property type="match status" value="1"/>
</dbReference>
<dbReference type="Proteomes" id="UP001443914">
    <property type="component" value="Unassembled WGS sequence"/>
</dbReference>
<name>A0AAW1I7I8_SAPOF</name>
<evidence type="ECO:0000313" key="2">
    <source>
        <dbReference type="EMBL" id="KAK9684653.1"/>
    </source>
</evidence>
<dbReference type="EMBL" id="JBDFQZ010000010">
    <property type="protein sequence ID" value="KAK9684653.1"/>
    <property type="molecule type" value="Genomic_DNA"/>
</dbReference>
<dbReference type="PANTHER" id="PTHR36482">
    <property type="entry name" value="OSJNBA0024J22.15 PROTEIN"/>
    <property type="match status" value="1"/>
</dbReference>
<gene>
    <name evidence="2" type="ORF">RND81_10G223100</name>
</gene>
<protein>
    <submittedName>
        <fullName evidence="2">Uncharacterized protein</fullName>
    </submittedName>
</protein>
<keyword evidence="3" id="KW-1185">Reference proteome</keyword>
<comment type="caution">
    <text evidence="2">The sequence shown here is derived from an EMBL/GenBank/DDBJ whole genome shotgun (WGS) entry which is preliminary data.</text>
</comment>
<sequence>MASEQMQKPVLKDQLQNGTSATLNNHTVANMQPIRSNSWSGKFSSPPTTIPSHGGVVRFTHHKGDQGSKAGVIYSITSAAGAPYGVVIAWDSPSNFNPVTSPNRLCGVLAPKSVIDTLTWETIEKELDKAGPSVVINDEVAKISVHANLINNPKTKMADLFANFLLIPSTPN</sequence>
<organism evidence="2 3">
    <name type="scientific">Saponaria officinalis</name>
    <name type="common">Common soapwort</name>
    <name type="synonym">Lychnis saponaria</name>
    <dbReference type="NCBI Taxonomy" id="3572"/>
    <lineage>
        <taxon>Eukaryota</taxon>
        <taxon>Viridiplantae</taxon>
        <taxon>Streptophyta</taxon>
        <taxon>Embryophyta</taxon>
        <taxon>Tracheophyta</taxon>
        <taxon>Spermatophyta</taxon>
        <taxon>Magnoliopsida</taxon>
        <taxon>eudicotyledons</taxon>
        <taxon>Gunneridae</taxon>
        <taxon>Pentapetalae</taxon>
        <taxon>Caryophyllales</taxon>
        <taxon>Caryophyllaceae</taxon>
        <taxon>Caryophylleae</taxon>
        <taxon>Saponaria</taxon>
    </lineage>
</organism>
<accession>A0AAW1I7I8</accession>
<dbReference type="AlphaFoldDB" id="A0AAW1I7I8"/>
<dbReference type="InterPro" id="IPR053085">
    <property type="entry name" value="Jasmonate-induced_protein"/>
</dbReference>
<reference evidence="2" key="1">
    <citation type="submission" date="2024-03" db="EMBL/GenBank/DDBJ databases">
        <title>WGS assembly of Saponaria officinalis var. Norfolk2.</title>
        <authorList>
            <person name="Jenkins J."/>
            <person name="Shu S."/>
            <person name="Grimwood J."/>
            <person name="Barry K."/>
            <person name="Goodstein D."/>
            <person name="Schmutz J."/>
            <person name="Leebens-Mack J."/>
            <person name="Osbourn A."/>
        </authorList>
    </citation>
    <scope>NUCLEOTIDE SEQUENCE [LARGE SCALE GENOMIC DNA]</scope>
    <source>
        <strain evidence="2">JIC</strain>
    </source>
</reference>
<feature type="compositionally biased region" description="Polar residues" evidence="1">
    <location>
        <begin position="14"/>
        <end position="30"/>
    </location>
</feature>
<feature type="region of interest" description="Disordered" evidence="1">
    <location>
        <begin position="1"/>
        <end position="30"/>
    </location>
</feature>
<evidence type="ECO:0000313" key="3">
    <source>
        <dbReference type="Proteomes" id="UP001443914"/>
    </source>
</evidence>
<evidence type="ECO:0000256" key="1">
    <source>
        <dbReference type="SAM" id="MobiDB-lite"/>
    </source>
</evidence>